<sequence>MVLNPYIGAKYRRLPSFPTIPIPAHGTPVGLACPECPPSNTTLLIYPSSKDETKDTINVICPTIKHYVRTFKLNQLRHEIALINAGATYPIPFDASAHGPQVNVHGMPLAPRTAIDCARPHIGPTAKGHKKTGHTGCTHRFCKSCCVAFTPAGGCYVHRVKAPPPQPATNPSATATPARLAPPPNPPVAKRPKLLPAQCAQSVRRVGHMVNDEGLLVLARARLNVTPATPRVPNPAFSNDAVRNQGIDRSKVVSLHFVTRVSESHTVSFGITRFHSSQRCLQGSSNPVISQLFNDWPVAVFSDSPSLMCDTQAAAGQAWNGHLVVWDEEIRNWRELGVDIPHTYIETVKNLVICLPHERSSLSLELQEKLEGFQLVKPLVPQIKIESTDSNVPQTQISTGSVANANVQTGSIQNARFPNRVPPNATKGTRAEPICLLFDSDSDEETHQQSLQPWSEMPSTPASSLLGNPAEEVDKLDVKPSHSDLHPQEPEHYGSLKEWPGKELLVSSLLDWFISAGIPPRRKARIQLWHVRFGSEYRFSKKTVYHYVGWVKLVGYERMVQWAKDFTERGEHTMHNLTVAQTRPHFQSEYNTVCSLPGPPKEKTQLGIKDDATQTTPTAAGPAGQSSKRKRSTKAKDTLTAEERALDTSSDESD</sequence>
<feature type="compositionally biased region" description="Low complexity" evidence="1">
    <location>
        <begin position="169"/>
        <end position="179"/>
    </location>
</feature>
<evidence type="ECO:0000256" key="1">
    <source>
        <dbReference type="SAM" id="MobiDB-lite"/>
    </source>
</evidence>
<feature type="region of interest" description="Disordered" evidence="1">
    <location>
        <begin position="596"/>
        <end position="654"/>
    </location>
</feature>
<name>F4SD90_MELLP</name>
<feature type="region of interest" description="Disordered" evidence="1">
    <location>
        <begin position="164"/>
        <end position="192"/>
    </location>
</feature>
<proteinExistence type="predicted"/>
<dbReference type="KEGG" id="mlr:MELLADRAFT_70032"/>
<evidence type="ECO:0000313" key="2">
    <source>
        <dbReference type="EMBL" id="EGF97387.1"/>
    </source>
</evidence>
<protein>
    <submittedName>
        <fullName evidence="2">Uncharacterized protein</fullName>
    </submittedName>
</protein>
<organism evidence="3">
    <name type="scientific">Melampsora larici-populina (strain 98AG31 / pathotype 3-4-7)</name>
    <name type="common">Poplar leaf rust fungus</name>
    <dbReference type="NCBI Taxonomy" id="747676"/>
    <lineage>
        <taxon>Eukaryota</taxon>
        <taxon>Fungi</taxon>
        <taxon>Dikarya</taxon>
        <taxon>Basidiomycota</taxon>
        <taxon>Pucciniomycotina</taxon>
        <taxon>Pucciniomycetes</taxon>
        <taxon>Pucciniales</taxon>
        <taxon>Melampsoraceae</taxon>
        <taxon>Melampsora</taxon>
    </lineage>
</organism>
<dbReference type="RefSeq" id="XP_007419340.1">
    <property type="nucleotide sequence ID" value="XM_007419278.1"/>
</dbReference>
<dbReference type="HOGENOM" id="CLU_015424_0_0_1"/>
<dbReference type="AlphaFoldDB" id="F4SD90"/>
<reference evidence="3" key="1">
    <citation type="journal article" date="2011" name="Proc. Natl. Acad. Sci. U.S.A.">
        <title>Obligate biotrophy features unraveled by the genomic analysis of rust fungi.</title>
        <authorList>
            <person name="Duplessis S."/>
            <person name="Cuomo C.A."/>
            <person name="Lin Y.-C."/>
            <person name="Aerts A."/>
            <person name="Tisserant E."/>
            <person name="Veneault-Fourrey C."/>
            <person name="Joly D.L."/>
            <person name="Hacquard S."/>
            <person name="Amselem J."/>
            <person name="Cantarel B.L."/>
            <person name="Chiu R."/>
            <person name="Coutinho P.M."/>
            <person name="Feau N."/>
            <person name="Field M."/>
            <person name="Frey P."/>
            <person name="Gelhaye E."/>
            <person name="Goldberg J."/>
            <person name="Grabherr M.G."/>
            <person name="Kodira C.D."/>
            <person name="Kohler A."/>
            <person name="Kuees U."/>
            <person name="Lindquist E.A."/>
            <person name="Lucas S.M."/>
            <person name="Mago R."/>
            <person name="Mauceli E."/>
            <person name="Morin E."/>
            <person name="Murat C."/>
            <person name="Pangilinan J.L."/>
            <person name="Park R."/>
            <person name="Pearson M."/>
            <person name="Quesneville H."/>
            <person name="Rouhier N."/>
            <person name="Sakthikumar S."/>
            <person name="Salamov A.A."/>
            <person name="Schmutz J."/>
            <person name="Selles B."/>
            <person name="Shapiro H."/>
            <person name="Tanguay P."/>
            <person name="Tuskan G.A."/>
            <person name="Henrissat B."/>
            <person name="Van de Peer Y."/>
            <person name="Rouze P."/>
            <person name="Ellis J.G."/>
            <person name="Dodds P.N."/>
            <person name="Schein J.E."/>
            <person name="Zhong S."/>
            <person name="Hamelin R.C."/>
            <person name="Grigoriev I.V."/>
            <person name="Szabo L.J."/>
            <person name="Martin F."/>
        </authorList>
    </citation>
    <scope>NUCLEOTIDE SEQUENCE [LARGE SCALE GENOMIC DNA]</scope>
    <source>
        <strain evidence="3">98AG31 / pathotype 3-4-7</strain>
    </source>
</reference>
<dbReference type="EMBL" id="GL883241">
    <property type="protein sequence ID" value="EGF97387.1"/>
    <property type="molecule type" value="Genomic_DNA"/>
</dbReference>
<feature type="compositionally biased region" description="Low complexity" evidence="1">
    <location>
        <begin position="613"/>
        <end position="625"/>
    </location>
</feature>
<accession>F4SD90</accession>
<keyword evidence="3" id="KW-1185">Reference proteome</keyword>
<feature type="compositionally biased region" description="Basic and acidic residues" evidence="1">
    <location>
        <begin position="600"/>
        <end position="612"/>
    </location>
</feature>
<gene>
    <name evidence="2" type="ORF">MELLADRAFT_70032</name>
</gene>
<feature type="compositionally biased region" description="Basic and acidic residues" evidence="1">
    <location>
        <begin position="634"/>
        <end position="646"/>
    </location>
</feature>
<dbReference type="GeneID" id="18931398"/>
<dbReference type="Proteomes" id="UP000001072">
    <property type="component" value="Unassembled WGS sequence"/>
</dbReference>
<evidence type="ECO:0000313" key="3">
    <source>
        <dbReference type="Proteomes" id="UP000001072"/>
    </source>
</evidence>
<feature type="region of interest" description="Disordered" evidence="1">
    <location>
        <begin position="446"/>
        <end position="467"/>
    </location>
</feature>
<dbReference type="InParanoid" id="F4SD90"/>
<feature type="compositionally biased region" description="Polar residues" evidence="1">
    <location>
        <begin position="448"/>
        <end position="466"/>
    </location>
</feature>
<feature type="compositionally biased region" description="Pro residues" evidence="1">
    <location>
        <begin position="180"/>
        <end position="189"/>
    </location>
</feature>
<dbReference type="VEuPathDB" id="FungiDB:MELLADRAFT_70032"/>